<feature type="transmembrane region" description="Helical" evidence="1">
    <location>
        <begin position="261"/>
        <end position="282"/>
    </location>
</feature>
<organism evidence="2 3">
    <name type="scientific">Petrolisthes manimaculis</name>
    <dbReference type="NCBI Taxonomy" id="1843537"/>
    <lineage>
        <taxon>Eukaryota</taxon>
        <taxon>Metazoa</taxon>
        <taxon>Ecdysozoa</taxon>
        <taxon>Arthropoda</taxon>
        <taxon>Crustacea</taxon>
        <taxon>Multicrustacea</taxon>
        <taxon>Malacostraca</taxon>
        <taxon>Eumalacostraca</taxon>
        <taxon>Eucarida</taxon>
        <taxon>Decapoda</taxon>
        <taxon>Pleocyemata</taxon>
        <taxon>Anomura</taxon>
        <taxon>Galatheoidea</taxon>
        <taxon>Porcellanidae</taxon>
        <taxon>Petrolisthes</taxon>
    </lineage>
</organism>
<dbReference type="InterPro" id="IPR011701">
    <property type="entry name" value="MFS"/>
</dbReference>
<keyword evidence="3" id="KW-1185">Reference proteome</keyword>
<dbReference type="InterPro" id="IPR050327">
    <property type="entry name" value="Proton-linked_MCT"/>
</dbReference>
<feature type="transmembrane region" description="Helical" evidence="1">
    <location>
        <begin position="401"/>
        <end position="423"/>
    </location>
</feature>
<feature type="transmembrane region" description="Helical" evidence="1">
    <location>
        <begin position="333"/>
        <end position="356"/>
    </location>
</feature>
<dbReference type="InterPro" id="IPR036259">
    <property type="entry name" value="MFS_trans_sf"/>
</dbReference>
<dbReference type="EMBL" id="JAWZYT010000884">
    <property type="protein sequence ID" value="KAK4317889.1"/>
    <property type="molecule type" value="Genomic_DNA"/>
</dbReference>
<sequence>MKKKVNEHYLPVKDGDHDVGLPHHDSVQNQGTAATAEVQQEGTTLLSRLENTEKIPLEITATPDSGGKEQLLPDGGWGWVVVFGASLTLVLVDTIGQCFGVVFSTFLLDLDTSSVTTAWIFNLFGFTWCLTGPPIGSLLAEFGWRKVPMAAALVLSSATIASAFITDAWMLIITYSLFADGVKREILKVTQRGRCSSLKKREELCIACGILSNVSYLIVPHYFHRHRGLANGLMMAWDCGGQFLGAPLISLLQTHYGYPGATLILGGIVLNCCVSAAVFHPVEWHYKCKRPKITSDSQNGHITPTEGTQLRQLFIRIIRSTLTDLEVLRSRRAIIIAFGATFIFSGYLQFLAFVPFAMQESGLSLDDAAWCISVSGITNMATRILVASLSDVSWFSFHKCYLFGSFTITAAIVAFTLVDTVVWKAVVMAAWGIGVGSFMGTFNLVMVHYMGFENLTPMLGAAMLCIGTSYISIGPLIGYIRDATDSYTITMWILAATVFCSFILWLFMPAAVIYDNQQKGKKDQNITLSTTA</sequence>
<feature type="transmembrane region" description="Helical" evidence="1">
    <location>
        <begin position="152"/>
        <end position="178"/>
    </location>
</feature>
<comment type="caution">
    <text evidence="2">The sequence shown here is derived from an EMBL/GenBank/DDBJ whole genome shotgun (WGS) entry which is preliminary data.</text>
</comment>
<dbReference type="Gene3D" id="1.20.1250.20">
    <property type="entry name" value="MFS general substrate transporter like domains"/>
    <property type="match status" value="1"/>
</dbReference>
<dbReference type="GO" id="GO:0008028">
    <property type="term" value="F:monocarboxylic acid transmembrane transporter activity"/>
    <property type="evidence" value="ECO:0007669"/>
    <property type="project" value="TreeGrafter"/>
</dbReference>
<feature type="transmembrane region" description="Helical" evidence="1">
    <location>
        <begin position="77"/>
        <end position="107"/>
    </location>
</feature>
<feature type="transmembrane region" description="Helical" evidence="1">
    <location>
        <begin position="119"/>
        <end position="140"/>
    </location>
</feature>
<dbReference type="PANTHER" id="PTHR11360:SF306">
    <property type="entry name" value="RE01051P"/>
    <property type="match status" value="1"/>
</dbReference>
<gene>
    <name evidence="2" type="ORF">Pmani_011067</name>
</gene>
<protein>
    <submittedName>
        <fullName evidence="2">Uncharacterized protein</fullName>
    </submittedName>
</protein>
<dbReference type="Proteomes" id="UP001292094">
    <property type="component" value="Unassembled WGS sequence"/>
</dbReference>
<evidence type="ECO:0000256" key="1">
    <source>
        <dbReference type="SAM" id="Phobius"/>
    </source>
</evidence>
<dbReference type="AlphaFoldDB" id="A0AAE1Q0B8"/>
<keyword evidence="1" id="KW-0472">Membrane</keyword>
<feature type="transmembrane region" description="Helical" evidence="1">
    <location>
        <begin position="492"/>
        <end position="514"/>
    </location>
</feature>
<reference evidence="2" key="1">
    <citation type="submission" date="2023-11" db="EMBL/GenBank/DDBJ databases">
        <title>Genome assemblies of two species of porcelain crab, Petrolisthes cinctipes and Petrolisthes manimaculis (Anomura: Porcellanidae).</title>
        <authorList>
            <person name="Angst P."/>
        </authorList>
    </citation>
    <scope>NUCLEOTIDE SEQUENCE</scope>
    <source>
        <strain evidence="2">PB745_02</strain>
        <tissue evidence="2">Gill</tissue>
    </source>
</reference>
<evidence type="ECO:0000313" key="3">
    <source>
        <dbReference type="Proteomes" id="UP001292094"/>
    </source>
</evidence>
<proteinExistence type="predicted"/>
<dbReference type="SUPFAM" id="SSF103473">
    <property type="entry name" value="MFS general substrate transporter"/>
    <property type="match status" value="2"/>
</dbReference>
<evidence type="ECO:0000313" key="2">
    <source>
        <dbReference type="EMBL" id="KAK4317889.1"/>
    </source>
</evidence>
<dbReference type="PANTHER" id="PTHR11360">
    <property type="entry name" value="MONOCARBOXYLATE TRANSPORTER"/>
    <property type="match status" value="1"/>
</dbReference>
<feature type="transmembrane region" description="Helical" evidence="1">
    <location>
        <begin position="429"/>
        <end position="447"/>
    </location>
</feature>
<dbReference type="Pfam" id="PF07690">
    <property type="entry name" value="MFS_1"/>
    <property type="match status" value="1"/>
</dbReference>
<name>A0AAE1Q0B8_9EUCA</name>
<feature type="transmembrane region" description="Helical" evidence="1">
    <location>
        <begin position="459"/>
        <end position="480"/>
    </location>
</feature>
<keyword evidence="1" id="KW-0812">Transmembrane</keyword>
<accession>A0AAE1Q0B8</accession>
<keyword evidence="1" id="KW-1133">Transmembrane helix</keyword>